<dbReference type="GO" id="GO:0015221">
    <property type="term" value="F:lipopolysaccharide transmembrane transporter activity"/>
    <property type="evidence" value="ECO:0007669"/>
    <property type="project" value="InterPro"/>
</dbReference>
<dbReference type="PROSITE" id="PS51257">
    <property type="entry name" value="PROKAR_LIPOPROTEIN"/>
    <property type="match status" value="1"/>
</dbReference>
<reference evidence="1 2" key="1">
    <citation type="submission" date="2020-02" db="EMBL/GenBank/DDBJ databases">
        <title>Genome analysis of Thermosulfuriphilus ammonigenes ST65T, an anaerobic thermophilic chemolithoautotrophic bacterium isolated from a deep-sea hydrothermal vent.</title>
        <authorList>
            <person name="Slobodkina G."/>
            <person name="Allioux M."/>
            <person name="Merkel A."/>
            <person name="Alain K."/>
            <person name="Jebbar M."/>
            <person name="Slobodkin A."/>
        </authorList>
    </citation>
    <scope>NUCLEOTIDE SEQUENCE [LARGE SCALE GENOMIC DNA]</scope>
    <source>
        <strain evidence="1 2">ST65</strain>
    </source>
</reference>
<dbReference type="GO" id="GO:0030288">
    <property type="term" value="C:outer membrane-bounded periplasmic space"/>
    <property type="evidence" value="ECO:0007669"/>
    <property type="project" value="TreeGrafter"/>
</dbReference>
<dbReference type="EMBL" id="CP048877">
    <property type="protein sequence ID" value="QIJ72260.1"/>
    <property type="molecule type" value="Genomic_DNA"/>
</dbReference>
<evidence type="ECO:0000313" key="2">
    <source>
        <dbReference type="Proteomes" id="UP000502179"/>
    </source>
</evidence>
<dbReference type="AlphaFoldDB" id="A0A6G7PXC0"/>
<sequence>MLSRFRVVLLLMLAFALSACATSQERPPSPPSEEETPDLILKDVEFVEYQGPKPGYVVLAAEASLIEDEDRLFLKEVRIREIKPTQKGLYVRGDRGWYDLKEGRLFLEGSVVIKTRNRGVLETQSLLYLSRQDELVGEEEVLIKGEGTTIRGIGFVYEIKKGRLKVCQKVELIGQDFI</sequence>
<protein>
    <submittedName>
        <fullName evidence="1">LPS export ABC transporter periplasmic protein LptC</fullName>
    </submittedName>
</protein>
<keyword evidence="2" id="KW-1185">Reference proteome</keyword>
<dbReference type="RefSeq" id="WP_166032478.1">
    <property type="nucleotide sequence ID" value="NZ_CP048877.1"/>
</dbReference>
<dbReference type="PANTHER" id="PTHR37481:SF1">
    <property type="entry name" value="LIPOPOLYSACCHARIDE EXPORT SYSTEM PROTEIN LPTC"/>
    <property type="match status" value="1"/>
</dbReference>
<evidence type="ECO:0000313" key="1">
    <source>
        <dbReference type="EMBL" id="QIJ72260.1"/>
    </source>
</evidence>
<dbReference type="KEGG" id="tav:G4V39_08245"/>
<dbReference type="InterPro" id="IPR052363">
    <property type="entry name" value="LPS_export_LptC"/>
</dbReference>
<dbReference type="NCBIfam" id="TIGR04409">
    <property type="entry name" value="LptC_YrbK"/>
    <property type="match status" value="1"/>
</dbReference>
<dbReference type="InterPro" id="IPR026265">
    <property type="entry name" value="LptC"/>
</dbReference>
<dbReference type="Proteomes" id="UP000502179">
    <property type="component" value="Chromosome"/>
</dbReference>
<dbReference type="PANTHER" id="PTHR37481">
    <property type="entry name" value="LIPOPOLYSACCHARIDE EXPORT SYSTEM PROTEIN LPTC"/>
    <property type="match status" value="1"/>
</dbReference>
<dbReference type="GO" id="GO:0005886">
    <property type="term" value="C:plasma membrane"/>
    <property type="evidence" value="ECO:0007669"/>
    <property type="project" value="InterPro"/>
</dbReference>
<dbReference type="InterPro" id="IPR010664">
    <property type="entry name" value="LipoPS_assembly_LptC-rel"/>
</dbReference>
<dbReference type="Gene3D" id="2.60.450.10">
    <property type="entry name" value="Lipopolysaccharide (LPS) transport protein A like domain"/>
    <property type="match status" value="1"/>
</dbReference>
<organism evidence="1 2">
    <name type="scientific">Thermosulfuriphilus ammonigenes</name>
    <dbReference type="NCBI Taxonomy" id="1936021"/>
    <lineage>
        <taxon>Bacteria</taxon>
        <taxon>Pseudomonadati</taxon>
        <taxon>Thermodesulfobacteriota</taxon>
        <taxon>Thermodesulfobacteria</taxon>
        <taxon>Thermodesulfobacteriales</taxon>
        <taxon>Thermodesulfobacteriaceae</taxon>
        <taxon>Thermosulfuriphilus</taxon>
    </lineage>
</organism>
<name>A0A6G7PXC0_9BACT</name>
<proteinExistence type="predicted"/>
<dbReference type="Pfam" id="PF06835">
    <property type="entry name" value="LptC"/>
    <property type="match status" value="1"/>
</dbReference>
<accession>A0A6G7PXC0</accession>
<gene>
    <name evidence="1" type="primary">lptC</name>
    <name evidence="1" type="ORF">G4V39_08245</name>
</gene>
<dbReference type="GO" id="GO:0017089">
    <property type="term" value="F:glycolipid transfer activity"/>
    <property type="evidence" value="ECO:0007669"/>
    <property type="project" value="TreeGrafter"/>
</dbReference>